<dbReference type="InterPro" id="IPR050490">
    <property type="entry name" value="Bact_solute-bd_prot1"/>
</dbReference>
<dbReference type="AlphaFoldDB" id="A0A4P6F4I0"/>
<feature type="chain" id="PRO_5038773700" evidence="1">
    <location>
        <begin position="29"/>
        <end position="443"/>
    </location>
</feature>
<name>A0A4P6F4I0_9MICO</name>
<reference evidence="2 3" key="1">
    <citation type="submission" date="2019-01" db="EMBL/GenBank/DDBJ databases">
        <title>Genome sequencing of strain FW10M-9.</title>
        <authorList>
            <person name="Heo J."/>
            <person name="Kim S.-J."/>
            <person name="Kim J.-S."/>
            <person name="Hong S.-B."/>
            <person name="Kwon S.-W."/>
        </authorList>
    </citation>
    <scope>NUCLEOTIDE SEQUENCE [LARGE SCALE GENOMIC DNA]</scope>
    <source>
        <strain evidence="2 3">FW10M-9</strain>
    </source>
</reference>
<accession>A0A4P6F4I0</accession>
<dbReference type="SUPFAM" id="SSF53850">
    <property type="entry name" value="Periplasmic binding protein-like II"/>
    <property type="match status" value="1"/>
</dbReference>
<dbReference type="RefSeq" id="WP_129187801.1">
    <property type="nucleotide sequence ID" value="NZ_CP035493.1"/>
</dbReference>
<evidence type="ECO:0000256" key="1">
    <source>
        <dbReference type="SAM" id="SignalP"/>
    </source>
</evidence>
<dbReference type="OrthoDB" id="7918484at2"/>
<gene>
    <name evidence="2" type="ORF">ET471_09540</name>
</gene>
<keyword evidence="3" id="KW-1185">Reference proteome</keyword>
<dbReference type="EMBL" id="CP035493">
    <property type="protein sequence ID" value="QAY70246.1"/>
    <property type="molecule type" value="Genomic_DNA"/>
</dbReference>
<feature type="signal peptide" evidence="1">
    <location>
        <begin position="1"/>
        <end position="28"/>
    </location>
</feature>
<dbReference type="Gene3D" id="3.40.190.10">
    <property type="entry name" value="Periplasmic binding protein-like II"/>
    <property type="match status" value="2"/>
</dbReference>
<dbReference type="PANTHER" id="PTHR43649:SF30">
    <property type="entry name" value="ABC TRANSPORTER SUBSTRATE-BINDING PROTEIN"/>
    <property type="match status" value="1"/>
</dbReference>
<dbReference type="KEGG" id="xya:ET471_09540"/>
<dbReference type="PANTHER" id="PTHR43649">
    <property type="entry name" value="ARABINOSE-BINDING PROTEIN-RELATED"/>
    <property type="match status" value="1"/>
</dbReference>
<keyword evidence="1" id="KW-0732">Signal</keyword>
<dbReference type="PROSITE" id="PS51257">
    <property type="entry name" value="PROKAR_LIPOPROTEIN"/>
    <property type="match status" value="1"/>
</dbReference>
<sequence length="443" mass="47032">MKRSLVGAVGMVAAASMVLTACSSGANAGAGGAGADDPNRENPGAEPVTLVLNWWGNDDRASRYAQAVDLFEKEYPWITVTTGFSDFPSYWEAKATEAAGKALPDVFQFDSAYLREYAQFGHVLDLKPLIDDGTIDLSGYDEKLVAGGQVDGKQVAIPTSTNTLAMVVNPDVAAAAGVDLPKDGYTWDDLNTFMEDVAGADTKTADGYKLYGSADYTGTFWIFLQSLVQQGTQPFTDDGKLNFKESDVVEWLKSTADLRGGDAIYPAARAAAVKPKTGLSMNESVGEITWDNFLAAYTADSGKDNLKLIPIPSGPDGTGNFFRPSMHLAAGANTEHPYEAGLLINFLLTNPEVGKIFGTSKGVPGDKAQRDAIEAPAGSVDAQVIAFEDQIGTTETTTAPIPVKGFGTIEASWLTLSEELGNGLTTPEDFAKRWFSEVQNAVG</sequence>
<proteinExistence type="predicted"/>
<dbReference type="Proteomes" id="UP000292118">
    <property type="component" value="Chromosome"/>
</dbReference>
<protein>
    <submittedName>
        <fullName evidence="2">Sugar ABC transporter substrate-binding protein</fullName>
    </submittedName>
</protein>
<evidence type="ECO:0000313" key="3">
    <source>
        <dbReference type="Proteomes" id="UP000292118"/>
    </source>
</evidence>
<evidence type="ECO:0000313" key="2">
    <source>
        <dbReference type="EMBL" id="QAY70246.1"/>
    </source>
</evidence>
<organism evidence="2 3">
    <name type="scientific">Xylanimonas protaetiae</name>
    <dbReference type="NCBI Taxonomy" id="2509457"/>
    <lineage>
        <taxon>Bacteria</taxon>
        <taxon>Bacillati</taxon>
        <taxon>Actinomycetota</taxon>
        <taxon>Actinomycetes</taxon>
        <taxon>Micrococcales</taxon>
        <taxon>Promicromonosporaceae</taxon>
        <taxon>Xylanimonas</taxon>
    </lineage>
</organism>